<dbReference type="GeneID" id="93916945"/>
<evidence type="ECO:0000256" key="1">
    <source>
        <dbReference type="SAM" id="Phobius"/>
    </source>
</evidence>
<reference evidence="2 3" key="1">
    <citation type="journal article" date="2011" name="J. Bacteriol.">
        <title>Complete genome sequence of Yersinia enterocolitica subsp. palearctica serogroup O:3.</title>
        <authorList>
            <person name="Batzilla J."/>
            <person name="Hoper D."/>
            <person name="Antonenka U."/>
            <person name="Heesemann J."/>
            <person name="Rakin A."/>
        </authorList>
    </citation>
    <scope>NUCLEOTIDE SEQUENCE [LARGE SCALE GENOMIC DNA]</scope>
    <source>
        <strain evidence="3">DSM 13030 / CIP 106945 / Y11</strain>
    </source>
</reference>
<dbReference type="HOGENOM" id="CLU_3124347_0_0_6"/>
<keyword evidence="1" id="KW-0812">Transmembrane</keyword>
<organism evidence="2 3">
    <name type="scientific">Yersinia enterocolitica subsp. palearctica serotype O:3 (strain DSM 13030 / CIP 106945 / Y11)</name>
    <dbReference type="NCBI Taxonomy" id="930944"/>
    <lineage>
        <taxon>Bacteria</taxon>
        <taxon>Pseudomonadati</taxon>
        <taxon>Pseudomonadota</taxon>
        <taxon>Gammaproteobacteria</taxon>
        <taxon>Enterobacterales</taxon>
        <taxon>Yersiniaceae</taxon>
        <taxon>Yersinia</taxon>
    </lineage>
</organism>
<keyword evidence="1" id="KW-0472">Membrane</keyword>
<sequence>MVFRHQFIEGDGFKVVLLWGGVLSMAVSPFFALTLLDQSLSHHLMAFDVK</sequence>
<keyword evidence="1" id="KW-1133">Transmembrane helix</keyword>
<dbReference type="EMBL" id="FR729477">
    <property type="protein sequence ID" value="CBY29212.1"/>
    <property type="molecule type" value="Genomic_DNA"/>
</dbReference>
<dbReference type="RefSeq" id="WP_005178525.1">
    <property type="nucleotide sequence ID" value="NC_017564.1"/>
</dbReference>
<evidence type="ECO:0000313" key="3">
    <source>
        <dbReference type="Proteomes" id="UP000008084"/>
    </source>
</evidence>
<dbReference type="AlphaFoldDB" id="A0A0H3NZ92"/>
<proteinExistence type="predicted"/>
<evidence type="ECO:0000313" key="2">
    <source>
        <dbReference type="EMBL" id="CBY29212.1"/>
    </source>
</evidence>
<protein>
    <submittedName>
        <fullName evidence="2">Uncharacterized protein</fullName>
    </submittedName>
</protein>
<feature type="transmembrane region" description="Helical" evidence="1">
    <location>
        <begin position="16"/>
        <end position="36"/>
    </location>
</feature>
<dbReference type="Proteomes" id="UP000008084">
    <property type="component" value="Chromosome"/>
</dbReference>
<gene>
    <name evidence="2" type="ordered locus">Y11_33181</name>
</gene>
<accession>A0A0H3NZ92</accession>
<dbReference type="KEGG" id="yey:Y11_33181"/>
<name>A0A0H3NZ92_YERE1</name>
<dbReference type="PATRIC" id="fig|930944.6.peg.3303"/>